<evidence type="ECO:0000313" key="3">
    <source>
        <dbReference type="Proteomes" id="UP000199245"/>
    </source>
</evidence>
<gene>
    <name evidence="2" type="ORF">SAMN05216337_101582</name>
</gene>
<organism evidence="2 3">
    <name type="scientific">Bradyrhizobium brasilense</name>
    <dbReference type="NCBI Taxonomy" id="1419277"/>
    <lineage>
        <taxon>Bacteria</taxon>
        <taxon>Pseudomonadati</taxon>
        <taxon>Pseudomonadota</taxon>
        <taxon>Alphaproteobacteria</taxon>
        <taxon>Hyphomicrobiales</taxon>
        <taxon>Nitrobacteraceae</taxon>
        <taxon>Bradyrhizobium</taxon>
    </lineage>
</organism>
<name>A0A1G6XM57_9BRAD</name>
<dbReference type="PRINTS" id="PR00413">
    <property type="entry name" value="HADHALOGNASE"/>
</dbReference>
<dbReference type="Gene3D" id="3.40.50.1000">
    <property type="entry name" value="HAD superfamily/HAD-like"/>
    <property type="match status" value="1"/>
</dbReference>
<dbReference type="InterPro" id="IPR023214">
    <property type="entry name" value="HAD_sf"/>
</dbReference>
<dbReference type="InterPro" id="IPR036412">
    <property type="entry name" value="HAD-like_sf"/>
</dbReference>
<protein>
    <submittedName>
        <fullName evidence="2">2-haloacid dehalogenase</fullName>
    </submittedName>
</protein>
<accession>A0A1G6XM57</accession>
<keyword evidence="1" id="KW-0378">Hydrolase</keyword>
<dbReference type="GO" id="GO:0019120">
    <property type="term" value="F:hydrolase activity, acting on acid halide bonds, in C-halide compounds"/>
    <property type="evidence" value="ECO:0007669"/>
    <property type="project" value="InterPro"/>
</dbReference>
<proteinExistence type="predicted"/>
<dbReference type="PANTHER" id="PTHR43316:SF3">
    <property type="entry name" value="HALOACID DEHALOGENASE, TYPE II (AFU_ORTHOLOGUE AFUA_2G07750)-RELATED"/>
    <property type="match status" value="1"/>
</dbReference>
<dbReference type="SUPFAM" id="SSF56784">
    <property type="entry name" value="HAD-like"/>
    <property type="match status" value="1"/>
</dbReference>
<sequence>MKSSIQRVKAIVFDTFGTVVDWRGSIIRDLSAWGEREGIKADWAALADSWRGRYEPEKDRVRTGEIAWTNLDELHAHALDQVLAELELEALSVDQRRHINRVWHRLEGWPDAVEGLTRIKRRYVIGPLSNGNVALLVNMAKHAGLPWDNVFSCELFRHYKPHPETYLGVCRLMYLDPAEVMMCAAHNGDLAAARAAGLKTAFIPRPTEHGPGQKTDLQPTQDWDVVANDIIELAERVGA</sequence>
<dbReference type="AlphaFoldDB" id="A0A1G6XM57"/>
<reference evidence="2 3" key="1">
    <citation type="submission" date="2016-10" db="EMBL/GenBank/DDBJ databases">
        <authorList>
            <person name="de Groot N.N."/>
        </authorList>
    </citation>
    <scope>NUCLEOTIDE SEQUENCE [LARGE SCALE GENOMIC DNA]</scope>
    <source>
        <strain evidence="2 3">R5</strain>
    </source>
</reference>
<dbReference type="InterPro" id="IPR006328">
    <property type="entry name" value="2-HAD"/>
</dbReference>
<dbReference type="Pfam" id="PF00702">
    <property type="entry name" value="Hydrolase"/>
    <property type="match status" value="1"/>
</dbReference>
<dbReference type="NCBIfam" id="TIGR01493">
    <property type="entry name" value="HAD-SF-IA-v2"/>
    <property type="match status" value="1"/>
</dbReference>
<dbReference type="RefSeq" id="WP_092083536.1">
    <property type="nucleotide sequence ID" value="NZ_FMZW01000015.1"/>
</dbReference>
<dbReference type="Gene3D" id="1.10.150.750">
    <property type="match status" value="1"/>
</dbReference>
<dbReference type="PANTHER" id="PTHR43316">
    <property type="entry name" value="HYDROLASE, HALOACID DELAHOGENASE-RELATED"/>
    <property type="match status" value="1"/>
</dbReference>
<evidence type="ECO:0000256" key="1">
    <source>
        <dbReference type="ARBA" id="ARBA00022801"/>
    </source>
</evidence>
<dbReference type="InterPro" id="IPR051540">
    <property type="entry name" value="S-2-haloacid_dehalogenase"/>
</dbReference>
<dbReference type="InterPro" id="IPR006439">
    <property type="entry name" value="HAD-SF_hydro_IA"/>
</dbReference>
<dbReference type="EMBL" id="FMZW01000015">
    <property type="protein sequence ID" value="SDD79132.1"/>
    <property type="molecule type" value="Genomic_DNA"/>
</dbReference>
<dbReference type="Proteomes" id="UP000199245">
    <property type="component" value="Unassembled WGS sequence"/>
</dbReference>
<dbReference type="NCBIfam" id="TIGR01428">
    <property type="entry name" value="HAD_type_II"/>
    <property type="match status" value="1"/>
</dbReference>
<evidence type="ECO:0000313" key="2">
    <source>
        <dbReference type="EMBL" id="SDD79132.1"/>
    </source>
</evidence>
<dbReference type="CDD" id="cd02588">
    <property type="entry name" value="HAD_L2-DEX"/>
    <property type="match status" value="1"/>
</dbReference>